<protein>
    <submittedName>
        <fullName evidence="2">Uncharacterized protein</fullName>
    </submittedName>
</protein>
<evidence type="ECO:0000256" key="1">
    <source>
        <dbReference type="SAM" id="MobiDB-lite"/>
    </source>
</evidence>
<keyword evidence="3" id="KW-1185">Reference proteome</keyword>
<accession>A0A182NY84</accession>
<organism evidence="2 3">
    <name type="scientific">Anopheles dirus</name>
    <dbReference type="NCBI Taxonomy" id="7168"/>
    <lineage>
        <taxon>Eukaryota</taxon>
        <taxon>Metazoa</taxon>
        <taxon>Ecdysozoa</taxon>
        <taxon>Arthropoda</taxon>
        <taxon>Hexapoda</taxon>
        <taxon>Insecta</taxon>
        <taxon>Pterygota</taxon>
        <taxon>Neoptera</taxon>
        <taxon>Endopterygota</taxon>
        <taxon>Diptera</taxon>
        <taxon>Nematocera</taxon>
        <taxon>Culicoidea</taxon>
        <taxon>Culicidae</taxon>
        <taxon>Anophelinae</taxon>
        <taxon>Anopheles</taxon>
    </lineage>
</organism>
<feature type="region of interest" description="Disordered" evidence="1">
    <location>
        <begin position="1"/>
        <end position="21"/>
    </location>
</feature>
<dbReference type="AlphaFoldDB" id="A0A182NY84"/>
<sequence>MADFDLPRMQSLSPEQEHSPIAYDHRPMATQHQVMFLSCTERFPLW</sequence>
<evidence type="ECO:0000313" key="2">
    <source>
        <dbReference type="EnsemblMetazoa" id="ADIR014788-PA"/>
    </source>
</evidence>
<evidence type="ECO:0000313" key="3">
    <source>
        <dbReference type="Proteomes" id="UP000075884"/>
    </source>
</evidence>
<proteinExistence type="predicted"/>
<dbReference type="Proteomes" id="UP000075884">
    <property type="component" value="Unassembled WGS sequence"/>
</dbReference>
<reference evidence="2" key="2">
    <citation type="submission" date="2020-05" db="UniProtKB">
        <authorList>
            <consortium name="EnsemblMetazoa"/>
        </authorList>
    </citation>
    <scope>IDENTIFICATION</scope>
    <source>
        <strain evidence="2">WRAIR2</strain>
    </source>
</reference>
<reference evidence="3" key="1">
    <citation type="submission" date="2013-03" db="EMBL/GenBank/DDBJ databases">
        <title>The Genome Sequence of Anopheles dirus WRAIR2.</title>
        <authorList>
            <consortium name="The Broad Institute Genomics Platform"/>
            <person name="Neafsey D.E."/>
            <person name="Walton C."/>
            <person name="Walker B."/>
            <person name="Young S.K."/>
            <person name="Zeng Q."/>
            <person name="Gargeya S."/>
            <person name="Fitzgerald M."/>
            <person name="Haas B."/>
            <person name="Abouelleil A."/>
            <person name="Allen A.W."/>
            <person name="Alvarado L."/>
            <person name="Arachchi H.M."/>
            <person name="Berlin A.M."/>
            <person name="Chapman S.B."/>
            <person name="Gainer-Dewar J."/>
            <person name="Goldberg J."/>
            <person name="Griggs A."/>
            <person name="Gujja S."/>
            <person name="Hansen M."/>
            <person name="Howarth C."/>
            <person name="Imamovic A."/>
            <person name="Ireland A."/>
            <person name="Larimer J."/>
            <person name="McCowan C."/>
            <person name="Murphy C."/>
            <person name="Pearson M."/>
            <person name="Poon T.W."/>
            <person name="Priest M."/>
            <person name="Roberts A."/>
            <person name="Saif S."/>
            <person name="Shea T."/>
            <person name="Sisk P."/>
            <person name="Sykes S."/>
            <person name="Wortman J."/>
            <person name="Nusbaum C."/>
            <person name="Birren B."/>
        </authorList>
    </citation>
    <scope>NUCLEOTIDE SEQUENCE [LARGE SCALE GENOMIC DNA]</scope>
    <source>
        <strain evidence="3">WRAIR2</strain>
    </source>
</reference>
<dbReference type="EnsemblMetazoa" id="ADIR014788-RA">
    <property type="protein sequence ID" value="ADIR014788-PA"/>
    <property type="gene ID" value="ADIR014788"/>
</dbReference>
<dbReference type="VEuPathDB" id="VectorBase:ADIR014788"/>
<name>A0A182NY84_9DIPT</name>